<dbReference type="AlphaFoldDB" id="A0AAD2CIJ0"/>
<gene>
    <name evidence="1" type="ORF">CYCCA115_LOCUS3597</name>
</gene>
<sequence length="82" mass="9595">MPENFGTFKSTWYNEVENPTARKNAYYDDIPRDFRIVAAGNDWPSTAETFKAEPSLVLEGSQICLNPLRRARRWFARRKVQV</sequence>
<protein>
    <submittedName>
        <fullName evidence="1">Uncharacterized protein</fullName>
    </submittedName>
</protein>
<accession>A0AAD2CIJ0</accession>
<dbReference type="EMBL" id="CAKOGP040000335">
    <property type="protein sequence ID" value="CAJ1934120.1"/>
    <property type="molecule type" value="Genomic_DNA"/>
</dbReference>
<keyword evidence="2" id="KW-1185">Reference proteome</keyword>
<comment type="caution">
    <text evidence="1">The sequence shown here is derived from an EMBL/GenBank/DDBJ whole genome shotgun (WGS) entry which is preliminary data.</text>
</comment>
<name>A0AAD2CIJ0_9STRA</name>
<reference evidence="1" key="1">
    <citation type="submission" date="2023-08" db="EMBL/GenBank/DDBJ databases">
        <authorList>
            <person name="Audoor S."/>
            <person name="Bilcke G."/>
        </authorList>
    </citation>
    <scope>NUCLEOTIDE SEQUENCE</scope>
</reference>
<proteinExistence type="predicted"/>
<dbReference type="Proteomes" id="UP001295423">
    <property type="component" value="Unassembled WGS sequence"/>
</dbReference>
<evidence type="ECO:0000313" key="2">
    <source>
        <dbReference type="Proteomes" id="UP001295423"/>
    </source>
</evidence>
<organism evidence="1 2">
    <name type="scientific">Cylindrotheca closterium</name>
    <dbReference type="NCBI Taxonomy" id="2856"/>
    <lineage>
        <taxon>Eukaryota</taxon>
        <taxon>Sar</taxon>
        <taxon>Stramenopiles</taxon>
        <taxon>Ochrophyta</taxon>
        <taxon>Bacillariophyta</taxon>
        <taxon>Bacillariophyceae</taxon>
        <taxon>Bacillariophycidae</taxon>
        <taxon>Bacillariales</taxon>
        <taxon>Bacillariaceae</taxon>
        <taxon>Cylindrotheca</taxon>
    </lineage>
</organism>
<evidence type="ECO:0000313" key="1">
    <source>
        <dbReference type="EMBL" id="CAJ1934120.1"/>
    </source>
</evidence>